<keyword evidence="3 6" id="KW-0812">Transmembrane</keyword>
<feature type="transmembrane region" description="Helical" evidence="6">
    <location>
        <begin position="42"/>
        <end position="64"/>
    </location>
</feature>
<feature type="transmembrane region" description="Helical" evidence="6">
    <location>
        <begin position="366"/>
        <end position="386"/>
    </location>
</feature>
<dbReference type="PANTHER" id="PTHR30250">
    <property type="entry name" value="PST FAMILY PREDICTED COLANIC ACID TRANSPORTER"/>
    <property type="match status" value="1"/>
</dbReference>
<evidence type="ECO:0000313" key="8">
    <source>
        <dbReference type="Proteomes" id="UP000270581"/>
    </source>
</evidence>
<keyword evidence="8" id="KW-1185">Reference proteome</keyword>
<evidence type="ECO:0000313" key="7">
    <source>
        <dbReference type="EMBL" id="RNJ27089.1"/>
    </source>
</evidence>
<accession>A0AAJ4RA05</accession>
<comment type="subcellular location">
    <subcellularLocation>
        <location evidence="1">Cell membrane</location>
        <topology evidence="1">Multi-pass membrane protein</topology>
    </subcellularLocation>
</comment>
<proteinExistence type="predicted"/>
<feature type="transmembrane region" description="Helical" evidence="6">
    <location>
        <begin position="119"/>
        <end position="141"/>
    </location>
</feature>
<dbReference type="Proteomes" id="UP000270581">
    <property type="component" value="Unassembled WGS sequence"/>
</dbReference>
<reference evidence="7 8" key="1">
    <citation type="submission" date="2018-11" db="EMBL/GenBank/DDBJ databases">
        <title>Genome sequences of Natronomonas sp. CBA1133.</title>
        <authorList>
            <person name="Roh S.W."/>
            <person name="Cha I.-T."/>
        </authorList>
    </citation>
    <scope>NUCLEOTIDE SEQUENCE [LARGE SCALE GENOMIC DNA]</scope>
    <source>
        <strain evidence="7 8">CBA1133</strain>
    </source>
</reference>
<organism evidence="7 8">
    <name type="scientific">Halosegnis longus</name>
    <dbReference type="NCBI Taxonomy" id="2216012"/>
    <lineage>
        <taxon>Archaea</taxon>
        <taxon>Methanobacteriati</taxon>
        <taxon>Methanobacteriota</taxon>
        <taxon>Stenosarchaea group</taxon>
        <taxon>Halobacteria</taxon>
        <taxon>Halobacteriales</taxon>
        <taxon>Natronomonadaceae</taxon>
        <taxon>Halosegnis</taxon>
    </lineage>
</organism>
<feature type="transmembrane region" description="Helical" evidence="6">
    <location>
        <begin position="334"/>
        <end position="354"/>
    </location>
</feature>
<feature type="transmembrane region" description="Helical" evidence="6">
    <location>
        <begin position="7"/>
        <end position="30"/>
    </location>
</feature>
<evidence type="ECO:0000256" key="6">
    <source>
        <dbReference type="SAM" id="Phobius"/>
    </source>
</evidence>
<dbReference type="AlphaFoldDB" id="A0AAJ4RA05"/>
<feature type="transmembrane region" description="Helical" evidence="6">
    <location>
        <begin position="453"/>
        <end position="472"/>
    </location>
</feature>
<dbReference type="Pfam" id="PF01943">
    <property type="entry name" value="Polysacc_synt"/>
    <property type="match status" value="1"/>
</dbReference>
<dbReference type="PANTHER" id="PTHR30250:SF11">
    <property type="entry name" value="O-ANTIGEN TRANSPORTER-RELATED"/>
    <property type="match status" value="1"/>
</dbReference>
<evidence type="ECO:0000256" key="2">
    <source>
        <dbReference type="ARBA" id="ARBA00022475"/>
    </source>
</evidence>
<feature type="transmembrane region" description="Helical" evidence="6">
    <location>
        <begin position="424"/>
        <end position="447"/>
    </location>
</feature>
<feature type="transmembrane region" description="Helical" evidence="6">
    <location>
        <begin position="153"/>
        <end position="173"/>
    </location>
</feature>
<feature type="transmembrane region" description="Helical" evidence="6">
    <location>
        <begin position="303"/>
        <end position="328"/>
    </location>
</feature>
<evidence type="ECO:0000256" key="3">
    <source>
        <dbReference type="ARBA" id="ARBA00022692"/>
    </source>
</evidence>
<name>A0AAJ4RA05_9EURY</name>
<dbReference type="GO" id="GO:0005886">
    <property type="term" value="C:plasma membrane"/>
    <property type="evidence" value="ECO:0007669"/>
    <property type="project" value="UniProtKB-SubCell"/>
</dbReference>
<comment type="caution">
    <text evidence="7">The sequence shown here is derived from an EMBL/GenBank/DDBJ whole genome shotgun (WGS) entry which is preliminary data.</text>
</comment>
<dbReference type="EMBL" id="RJJC01000001">
    <property type="protein sequence ID" value="RNJ27089.1"/>
    <property type="molecule type" value="Genomic_DNA"/>
</dbReference>
<evidence type="ECO:0000256" key="1">
    <source>
        <dbReference type="ARBA" id="ARBA00004651"/>
    </source>
</evidence>
<keyword evidence="2" id="KW-1003">Cell membrane</keyword>
<evidence type="ECO:0000256" key="4">
    <source>
        <dbReference type="ARBA" id="ARBA00022989"/>
    </source>
</evidence>
<feature type="transmembrane region" description="Helical" evidence="6">
    <location>
        <begin position="84"/>
        <end position="107"/>
    </location>
</feature>
<gene>
    <name evidence="7" type="ORF">Nmn1133_10645</name>
</gene>
<sequence>MSGRTISGFLSVLSGKLGATLLGVFITPILVRVLGSELYGDYALLLSLLAFITTITHAGISAGIRKFIAENRELDSWQDWVFAFYIRIAMVLALGAAVVLTLFGRYGPVEELFGEAFGVYFQFLALVVVTGQLFYVTRYTLMGLSREHISEPLIVARQFLYGILGLSLAYVGYDIVGVLTGTAVAALTCGIVAVWFLRPYVDLRSAFSSVPRDFSRWELLSFNIYNTIFILLTISLYNLDILLLQPIAGSEATGLYKAALVIAEFLWLVPQAVQIVFIHSASERWSRGEIEKISEMASVATRFTLTFTLLLMIGLAGLATEFMTLYFGAKYDEAVIPMLLLLPGVLGFAIARPIYAIGQGKGELRILIIGTGFAALINLVLNVLLIPQYGMVGAAIATSIGYGSMLVLHISAARRIGFDPVRDLQLSGICIASIVTSVAVFGSAFLIDSRITALVIVPPIGFVTYVIVSLRLDVVSAEELRLLEEQLPDRLAKIVRHVSDVVQ</sequence>
<keyword evidence="4 6" id="KW-1133">Transmembrane helix</keyword>
<feature type="transmembrane region" description="Helical" evidence="6">
    <location>
        <begin position="219"/>
        <end position="239"/>
    </location>
</feature>
<evidence type="ECO:0000256" key="5">
    <source>
        <dbReference type="ARBA" id="ARBA00023136"/>
    </source>
</evidence>
<feature type="transmembrane region" description="Helical" evidence="6">
    <location>
        <begin position="392"/>
        <end position="412"/>
    </location>
</feature>
<dbReference type="RefSeq" id="WP_123124382.1">
    <property type="nucleotide sequence ID" value="NZ_RJJC01000001.1"/>
</dbReference>
<keyword evidence="5 6" id="KW-0472">Membrane</keyword>
<feature type="transmembrane region" description="Helical" evidence="6">
    <location>
        <begin position="179"/>
        <end position="198"/>
    </location>
</feature>
<feature type="transmembrane region" description="Helical" evidence="6">
    <location>
        <begin position="259"/>
        <end position="282"/>
    </location>
</feature>
<dbReference type="InterPro" id="IPR002797">
    <property type="entry name" value="Polysacc_synth"/>
</dbReference>
<protein>
    <submittedName>
        <fullName evidence="7">Flippase</fullName>
    </submittedName>
</protein>
<dbReference type="InterPro" id="IPR050833">
    <property type="entry name" value="Poly_Biosynth_Transport"/>
</dbReference>